<gene>
    <name evidence="2" type="ORF">PS645_01905</name>
</gene>
<reference evidence="2 3" key="1">
    <citation type="submission" date="2019-09" db="EMBL/GenBank/DDBJ databases">
        <authorList>
            <person name="Chandra G."/>
            <person name="Truman W A."/>
        </authorList>
    </citation>
    <scope>NUCLEOTIDE SEQUENCE [LARGE SCALE GENOMIC DNA]</scope>
    <source>
        <strain evidence="2">PS645</strain>
    </source>
</reference>
<dbReference type="InterPro" id="IPR007540">
    <property type="entry name" value="Fimbrial_CS1-type"/>
</dbReference>
<feature type="signal peptide" evidence="1">
    <location>
        <begin position="1"/>
        <end position="23"/>
    </location>
</feature>
<evidence type="ECO:0008006" key="4">
    <source>
        <dbReference type="Google" id="ProtNLM"/>
    </source>
</evidence>
<dbReference type="RefSeq" id="WP_150580243.1">
    <property type="nucleotide sequence ID" value="NZ_CABVGX010000011.1"/>
</dbReference>
<evidence type="ECO:0000313" key="2">
    <source>
        <dbReference type="EMBL" id="VVM73871.1"/>
    </source>
</evidence>
<dbReference type="AlphaFoldDB" id="A0A5E6RZP7"/>
<dbReference type="EMBL" id="CABVGX010000011">
    <property type="protein sequence ID" value="VVM73871.1"/>
    <property type="molecule type" value="Genomic_DNA"/>
</dbReference>
<dbReference type="GO" id="GO:0009289">
    <property type="term" value="C:pilus"/>
    <property type="evidence" value="ECO:0007669"/>
    <property type="project" value="InterPro"/>
</dbReference>
<proteinExistence type="predicted"/>
<keyword evidence="1" id="KW-0732">Signal</keyword>
<evidence type="ECO:0000256" key="1">
    <source>
        <dbReference type="SAM" id="SignalP"/>
    </source>
</evidence>
<protein>
    <recommendedName>
        <fullName evidence="4">CS1 type fimbrial major subunit</fullName>
    </recommendedName>
</protein>
<dbReference type="Pfam" id="PF04449">
    <property type="entry name" value="Fimbrial_CS1"/>
    <property type="match status" value="1"/>
</dbReference>
<accession>A0A5E6RZP7</accession>
<dbReference type="Proteomes" id="UP000325607">
    <property type="component" value="Unassembled WGS sequence"/>
</dbReference>
<dbReference type="OrthoDB" id="7026515at2"/>
<sequence length="161" mass="17152" precursor="true">MFKKIAIAAPLALLALSSSVTYAADSAIHTIQLEARVPAKDFYVIPTNPDLVNKTQPMHYNPSTGELDEVAGTFEMLHTGGHIESSLTSPAVLQSGADRIPVEVSLNNVVLSLTPSMTVEDDPSNTNFRAQFKAKALVKGVDAKAGEYTGSISMVHDAVVR</sequence>
<organism evidence="2 3">
    <name type="scientific">Pseudomonas fluorescens</name>
    <dbReference type="NCBI Taxonomy" id="294"/>
    <lineage>
        <taxon>Bacteria</taxon>
        <taxon>Pseudomonadati</taxon>
        <taxon>Pseudomonadota</taxon>
        <taxon>Gammaproteobacteria</taxon>
        <taxon>Pseudomonadales</taxon>
        <taxon>Pseudomonadaceae</taxon>
        <taxon>Pseudomonas</taxon>
    </lineage>
</organism>
<name>A0A5E6RZP7_PSEFL</name>
<feature type="chain" id="PRO_5022981450" description="CS1 type fimbrial major subunit" evidence="1">
    <location>
        <begin position="24"/>
        <end position="161"/>
    </location>
</feature>
<evidence type="ECO:0000313" key="3">
    <source>
        <dbReference type="Proteomes" id="UP000325607"/>
    </source>
</evidence>
<dbReference type="Gene3D" id="2.60.40.2040">
    <property type="entry name" value="CFA/I fimbrial subunit E, pilin domain"/>
    <property type="match status" value="1"/>
</dbReference>